<feature type="region of interest" description="Disordered" evidence="9">
    <location>
        <begin position="38"/>
        <end position="74"/>
    </location>
</feature>
<dbReference type="Gene3D" id="2.60.200.40">
    <property type="match status" value="1"/>
</dbReference>
<dbReference type="Proteomes" id="UP000196581">
    <property type="component" value="Unassembled WGS sequence"/>
</dbReference>
<evidence type="ECO:0000256" key="10">
    <source>
        <dbReference type="SAM" id="Phobius"/>
    </source>
</evidence>
<evidence type="ECO:0000313" key="13">
    <source>
        <dbReference type="Proteomes" id="UP000196581"/>
    </source>
</evidence>
<dbReference type="InterPro" id="IPR001206">
    <property type="entry name" value="Diacylglycerol_kinase_cat_dom"/>
</dbReference>
<keyword evidence="8" id="KW-1208">Phospholipid metabolism</keyword>
<reference evidence="13" key="1">
    <citation type="submission" date="2017-02" db="EMBL/GenBank/DDBJ databases">
        <authorList>
            <person name="Dridi B."/>
        </authorList>
    </citation>
    <scope>NUCLEOTIDE SEQUENCE [LARGE SCALE GENOMIC DNA]</scope>
    <source>
        <strain evidence="13">B Co 03.10</strain>
    </source>
</reference>
<protein>
    <submittedName>
        <fullName evidence="12">Conserved protein with diacylglycerol kinase catalytic domain</fullName>
    </submittedName>
</protein>
<evidence type="ECO:0000256" key="3">
    <source>
        <dbReference type="ARBA" id="ARBA00022679"/>
    </source>
</evidence>
<evidence type="ECO:0000256" key="4">
    <source>
        <dbReference type="ARBA" id="ARBA00022741"/>
    </source>
</evidence>
<dbReference type="InterPro" id="IPR045540">
    <property type="entry name" value="YegS/DAGK_C"/>
</dbReference>
<dbReference type="InterPro" id="IPR016064">
    <property type="entry name" value="NAD/diacylglycerol_kinase_sf"/>
</dbReference>
<dbReference type="PROSITE" id="PS50146">
    <property type="entry name" value="DAGK"/>
    <property type="match status" value="1"/>
</dbReference>
<dbReference type="GO" id="GO:0008654">
    <property type="term" value="P:phospholipid biosynthetic process"/>
    <property type="evidence" value="ECO:0007669"/>
    <property type="project" value="UniProtKB-KW"/>
</dbReference>
<evidence type="ECO:0000256" key="6">
    <source>
        <dbReference type="ARBA" id="ARBA00022840"/>
    </source>
</evidence>
<keyword evidence="7" id="KW-0444">Lipid biosynthesis</keyword>
<keyword evidence="4" id="KW-0547">Nucleotide-binding</keyword>
<dbReference type="PANTHER" id="PTHR12358:SF106">
    <property type="entry name" value="LIPID KINASE YEGS"/>
    <property type="match status" value="1"/>
</dbReference>
<keyword evidence="7" id="KW-0594">Phospholipid biosynthesis</keyword>
<feature type="compositionally biased region" description="Basic and acidic residues" evidence="9">
    <location>
        <begin position="58"/>
        <end position="74"/>
    </location>
</feature>
<keyword evidence="13" id="KW-1185">Reference proteome</keyword>
<evidence type="ECO:0000313" key="12">
    <source>
        <dbReference type="EMBL" id="SLM88358.1"/>
    </source>
</evidence>
<keyword evidence="10" id="KW-0812">Transmembrane</keyword>
<accession>A0A1X6WTE6</accession>
<dbReference type="InterPro" id="IPR017438">
    <property type="entry name" value="ATP-NAD_kinase_N"/>
</dbReference>
<evidence type="ECO:0000259" key="11">
    <source>
        <dbReference type="PROSITE" id="PS50146"/>
    </source>
</evidence>
<dbReference type="GO" id="GO:0005524">
    <property type="term" value="F:ATP binding"/>
    <property type="evidence" value="ECO:0007669"/>
    <property type="project" value="UniProtKB-KW"/>
</dbReference>
<dbReference type="Gene3D" id="3.40.50.10330">
    <property type="entry name" value="Probable inorganic polyphosphate/atp-NAD kinase, domain 1"/>
    <property type="match status" value="1"/>
</dbReference>
<organism evidence="12 13">
    <name type="scientific">Brevibacterium yomogidense</name>
    <dbReference type="NCBI Taxonomy" id="946573"/>
    <lineage>
        <taxon>Bacteria</taxon>
        <taxon>Bacillati</taxon>
        <taxon>Actinomycetota</taxon>
        <taxon>Actinomycetes</taxon>
        <taxon>Micrococcales</taxon>
        <taxon>Brevibacteriaceae</taxon>
        <taxon>Brevibacterium</taxon>
    </lineage>
</organism>
<evidence type="ECO:0000256" key="5">
    <source>
        <dbReference type="ARBA" id="ARBA00022777"/>
    </source>
</evidence>
<dbReference type="RefSeq" id="WP_087002918.1">
    <property type="nucleotide sequence ID" value="NZ_FWFF01000001.1"/>
</dbReference>
<gene>
    <name evidence="12" type="ORF">FM105_00160</name>
</gene>
<dbReference type="EMBL" id="FWFF01000001">
    <property type="protein sequence ID" value="SLM88358.1"/>
    <property type="molecule type" value="Genomic_DNA"/>
</dbReference>
<dbReference type="SMART" id="SM00046">
    <property type="entry name" value="DAGKc"/>
    <property type="match status" value="1"/>
</dbReference>
<name>A0A1X6WTE6_9MICO</name>
<dbReference type="GO" id="GO:0005886">
    <property type="term" value="C:plasma membrane"/>
    <property type="evidence" value="ECO:0007669"/>
    <property type="project" value="TreeGrafter"/>
</dbReference>
<dbReference type="GO" id="GO:0016301">
    <property type="term" value="F:kinase activity"/>
    <property type="evidence" value="ECO:0007669"/>
    <property type="project" value="UniProtKB-KW"/>
</dbReference>
<sequence>MTFEIHIALLIALAAVILVVGLLIGRALVLRNQRAAAAHAPEATGTSGAGVTDPSEDGTVHEPEPEPEPVRRDRAALVINPTKAGADEVRRLLLRISREEDWDDPLVLETTEDDPGEGPAREAVEQGVTVVIAAGGDGTVRAVAGVLTGTEVALGIVPLGTGNLLARNLDIVLDRHEWALRTALTGRSALIDTGKIRIDPEGDAHTFLVMAGIGFDAEVMGSVNEDLKDKMGWLAYVEAGSRSLLGHRVDVTISSDDGEEREAKIRSVVAGNCGRLQGGLWLFPDAVIDDGLIDLLIVSPRNLAEWVGVAASIMGKRVRRGLHTATLQAETFTIRSKERVEVQVDGDAHGTTDYLELTVDPASLYVQRPTAEIKRSIRREAFGLGTSGGPYLTI</sequence>
<comment type="similarity">
    <text evidence="2">Belongs to the diacylglycerol/lipid kinase family.</text>
</comment>
<dbReference type="AlphaFoldDB" id="A0A1X6WTE6"/>
<keyword evidence="7" id="KW-0443">Lipid metabolism</keyword>
<feature type="transmembrane region" description="Helical" evidence="10">
    <location>
        <begin position="6"/>
        <end position="24"/>
    </location>
</feature>
<keyword evidence="3" id="KW-0808">Transferase</keyword>
<evidence type="ECO:0000256" key="8">
    <source>
        <dbReference type="ARBA" id="ARBA00023264"/>
    </source>
</evidence>
<evidence type="ECO:0000256" key="2">
    <source>
        <dbReference type="ARBA" id="ARBA00005983"/>
    </source>
</evidence>
<dbReference type="SUPFAM" id="SSF111331">
    <property type="entry name" value="NAD kinase/diacylglycerol kinase-like"/>
    <property type="match status" value="1"/>
</dbReference>
<proteinExistence type="inferred from homology"/>
<dbReference type="Pfam" id="PF19279">
    <property type="entry name" value="YegS_C"/>
    <property type="match status" value="1"/>
</dbReference>
<keyword evidence="10" id="KW-0472">Membrane</keyword>
<dbReference type="PANTHER" id="PTHR12358">
    <property type="entry name" value="SPHINGOSINE KINASE"/>
    <property type="match status" value="1"/>
</dbReference>
<feature type="domain" description="DAGKc" evidence="11">
    <location>
        <begin position="70"/>
        <end position="200"/>
    </location>
</feature>
<keyword evidence="6" id="KW-0067">ATP-binding</keyword>
<dbReference type="InterPro" id="IPR050187">
    <property type="entry name" value="Lipid_Phosphate_FormReg"/>
</dbReference>
<keyword evidence="5 12" id="KW-0418">Kinase</keyword>
<evidence type="ECO:0000256" key="7">
    <source>
        <dbReference type="ARBA" id="ARBA00023209"/>
    </source>
</evidence>
<evidence type="ECO:0000256" key="1">
    <source>
        <dbReference type="ARBA" id="ARBA00001946"/>
    </source>
</evidence>
<dbReference type="Pfam" id="PF00781">
    <property type="entry name" value="DAGK_cat"/>
    <property type="match status" value="1"/>
</dbReference>
<comment type="cofactor">
    <cofactor evidence="1">
        <name>Mg(2+)</name>
        <dbReference type="ChEBI" id="CHEBI:18420"/>
    </cofactor>
</comment>
<evidence type="ECO:0000256" key="9">
    <source>
        <dbReference type="SAM" id="MobiDB-lite"/>
    </source>
</evidence>
<keyword evidence="10" id="KW-1133">Transmembrane helix</keyword>